<comment type="caution">
    <text evidence="9">The sequence shown here is derived from an EMBL/GenBank/DDBJ whole genome shotgun (WGS) entry which is preliminary data.</text>
</comment>
<dbReference type="Proteomes" id="UP000886520">
    <property type="component" value="Chromosome 18"/>
</dbReference>
<dbReference type="InterPro" id="IPR013112">
    <property type="entry name" value="FAD-bd_8"/>
</dbReference>
<dbReference type="GO" id="GO:0016491">
    <property type="term" value="F:oxidoreductase activity"/>
    <property type="evidence" value="ECO:0007669"/>
    <property type="project" value="UniProtKB-KW"/>
</dbReference>
<dbReference type="InterPro" id="IPR013121">
    <property type="entry name" value="Fe_red_NAD-bd_6"/>
</dbReference>
<sequence>MEAQLRLLIIAKHALQSVMCAASLLWLCWWLVSSEPMKDPKYFDRLEESRPSRFFRVDGKYGLVIIYQAMPVVVVALLSFGLIEVRKKIKSLERKSGSEFSGASGDSGKWAQSAHATRPARPSVVTYPLVVRTGWWNPFGVLTAAEALAIVGVLFLVLYSYGRLTKLDFRELEERYHSDPKLSLTRPLSLAKLNRAAENLGRAALIPFALLWIPVSRGSPLLRAMKVPYEHAVKYHIWLAVSALTLLTAHSVLYIVYYYETDSAYKILEWVTERERCSLVAGLVAWLAGLLMWVTSLSYFRRRWYEIFFSVHHLYVVFLLFWLYHVMYTIHFFIVPVLLFVIDRFLRMVQSRQSVDVLSATVLESGAIQLRIATNLESTGGYHALSSWYLRFPSLSKVMKLQWHFFSVTSTPLDEKPELSIVIKPLGKWTSSLHSQLLKSADASGRTGGGCPFSFKAGIEGPYGDETDFFLRYKTLVLVGGGIGLTPLLAMLCDVLHRQRRGQGAASLPTSIHLYHCVRKPEELCVLNSIDPHQISPGYEKRGLRIHVSAFVTSASLSDYRHMRMLQASGEYSLPDPSLQETLDLATTTWTRAGNGKSDDVDAMNGPITISPARTRGIKGISSVSTKGRSSWVAATILASMAGFYILWGLSNVYIVKHLRNDFPTNFTRAHIVVASMILGTTIFGGVIVLAWWLSSTKASSSATPPDSRKVGIASNSPSPAPPHHDQVAHQLQPIVRTHLDEENIAAASPWSGTLRLGVRPLWSDIFNALNKEYHDQNIGVLVSGSEGMQADVAKECQRHTRLFDTSNVFHYHGVSFEL</sequence>
<feature type="transmembrane region" description="Helical" evidence="7">
    <location>
        <begin position="237"/>
        <end position="259"/>
    </location>
</feature>
<dbReference type="InterPro" id="IPR039261">
    <property type="entry name" value="FNR_nucleotide-bd"/>
</dbReference>
<keyword evidence="3 7" id="KW-1133">Transmembrane helix</keyword>
<dbReference type="Pfam" id="PF01794">
    <property type="entry name" value="Ferric_reduct"/>
    <property type="match status" value="1"/>
</dbReference>
<dbReference type="InterPro" id="IPR013130">
    <property type="entry name" value="Fe3_Rdtase_TM_dom"/>
</dbReference>
<dbReference type="PANTHER" id="PTHR11972:SF194">
    <property type="entry name" value="FAD-BINDING FR-TYPE DOMAIN-CONTAINING PROTEIN"/>
    <property type="match status" value="1"/>
</dbReference>
<feature type="transmembrane region" description="Helical" evidence="7">
    <location>
        <begin position="139"/>
        <end position="161"/>
    </location>
</feature>
<dbReference type="SFLD" id="SFLDG01168">
    <property type="entry name" value="Ferric_reductase_subgroup_(FRE"/>
    <property type="match status" value="1"/>
</dbReference>
<comment type="subcellular location">
    <subcellularLocation>
        <location evidence="1">Membrane</location>
        <topology evidence="1">Multi-pass membrane protein</topology>
    </subcellularLocation>
</comment>
<name>A0A9D4Z9P0_ADICA</name>
<dbReference type="EMBL" id="JABFUD020000018">
    <property type="protein sequence ID" value="KAI5065857.1"/>
    <property type="molecule type" value="Genomic_DNA"/>
</dbReference>
<gene>
    <name evidence="9" type="ORF">GOP47_0018481</name>
</gene>
<dbReference type="InterPro" id="IPR017927">
    <property type="entry name" value="FAD-bd_FR_type"/>
</dbReference>
<dbReference type="OrthoDB" id="167398at2759"/>
<evidence type="ECO:0000256" key="4">
    <source>
        <dbReference type="ARBA" id="ARBA00023002"/>
    </source>
</evidence>
<evidence type="ECO:0000256" key="1">
    <source>
        <dbReference type="ARBA" id="ARBA00004141"/>
    </source>
</evidence>
<reference evidence="9" key="1">
    <citation type="submission" date="2021-01" db="EMBL/GenBank/DDBJ databases">
        <title>Adiantum capillus-veneris genome.</title>
        <authorList>
            <person name="Fang Y."/>
            <person name="Liao Q."/>
        </authorList>
    </citation>
    <scope>NUCLEOTIDE SEQUENCE</scope>
    <source>
        <strain evidence="9">H3</strain>
        <tissue evidence="9">Leaf</tissue>
    </source>
</reference>
<feature type="region of interest" description="Disordered" evidence="6">
    <location>
        <begin position="700"/>
        <end position="728"/>
    </location>
</feature>
<evidence type="ECO:0000256" key="3">
    <source>
        <dbReference type="ARBA" id="ARBA00022989"/>
    </source>
</evidence>
<feature type="transmembrane region" description="Helical" evidence="7">
    <location>
        <begin position="279"/>
        <end position="300"/>
    </location>
</feature>
<dbReference type="Pfam" id="PF08022">
    <property type="entry name" value="FAD_binding_8"/>
    <property type="match status" value="1"/>
</dbReference>
<keyword evidence="5 7" id="KW-0472">Membrane</keyword>
<dbReference type="PANTHER" id="PTHR11972">
    <property type="entry name" value="NADPH OXIDASE"/>
    <property type="match status" value="1"/>
</dbReference>
<dbReference type="PROSITE" id="PS51384">
    <property type="entry name" value="FAD_FR"/>
    <property type="match status" value="1"/>
</dbReference>
<dbReference type="InterPro" id="IPR050369">
    <property type="entry name" value="RBOH/FRE"/>
</dbReference>
<feature type="transmembrane region" description="Helical" evidence="7">
    <location>
        <begin position="7"/>
        <end position="32"/>
    </location>
</feature>
<evidence type="ECO:0000256" key="6">
    <source>
        <dbReference type="SAM" id="MobiDB-lite"/>
    </source>
</evidence>
<dbReference type="AlphaFoldDB" id="A0A9D4Z9P0"/>
<dbReference type="CDD" id="cd06186">
    <property type="entry name" value="NOX_Duox_like_FAD_NADP"/>
    <property type="match status" value="1"/>
</dbReference>
<dbReference type="Gene3D" id="3.40.50.80">
    <property type="entry name" value="Nucleotide-binding domain of ferredoxin-NADP reductase (FNR) module"/>
    <property type="match status" value="2"/>
</dbReference>
<keyword evidence="2 7" id="KW-0812">Transmembrane</keyword>
<evidence type="ECO:0000256" key="7">
    <source>
        <dbReference type="SAM" id="Phobius"/>
    </source>
</evidence>
<dbReference type="GO" id="GO:0005886">
    <property type="term" value="C:plasma membrane"/>
    <property type="evidence" value="ECO:0007669"/>
    <property type="project" value="TreeGrafter"/>
</dbReference>
<evidence type="ECO:0000313" key="9">
    <source>
        <dbReference type="EMBL" id="KAI5065857.1"/>
    </source>
</evidence>
<feature type="transmembrane region" description="Helical" evidence="7">
    <location>
        <begin position="632"/>
        <end position="650"/>
    </location>
</feature>
<dbReference type="SUPFAM" id="SSF52343">
    <property type="entry name" value="Ferredoxin reductase-like, C-terminal NADP-linked domain"/>
    <property type="match status" value="1"/>
</dbReference>
<evidence type="ECO:0000259" key="8">
    <source>
        <dbReference type="PROSITE" id="PS51384"/>
    </source>
</evidence>
<dbReference type="Pfam" id="PF08030">
    <property type="entry name" value="NAD_binding_6"/>
    <property type="match status" value="1"/>
</dbReference>
<dbReference type="SFLD" id="SFLDS00052">
    <property type="entry name" value="Ferric_Reductase_Domain"/>
    <property type="match status" value="1"/>
</dbReference>
<accession>A0A9D4Z9P0</accession>
<evidence type="ECO:0000256" key="5">
    <source>
        <dbReference type="ARBA" id="ARBA00023136"/>
    </source>
</evidence>
<keyword evidence="4" id="KW-0560">Oxidoreductase</keyword>
<feature type="transmembrane region" description="Helical" evidence="7">
    <location>
        <begin position="61"/>
        <end position="85"/>
    </location>
</feature>
<evidence type="ECO:0000256" key="2">
    <source>
        <dbReference type="ARBA" id="ARBA00022692"/>
    </source>
</evidence>
<feature type="domain" description="FAD-binding FR-type" evidence="8">
    <location>
        <begin position="350"/>
        <end position="469"/>
    </location>
</feature>
<organism evidence="9 10">
    <name type="scientific">Adiantum capillus-veneris</name>
    <name type="common">Maidenhair fern</name>
    <dbReference type="NCBI Taxonomy" id="13818"/>
    <lineage>
        <taxon>Eukaryota</taxon>
        <taxon>Viridiplantae</taxon>
        <taxon>Streptophyta</taxon>
        <taxon>Embryophyta</taxon>
        <taxon>Tracheophyta</taxon>
        <taxon>Polypodiopsida</taxon>
        <taxon>Polypodiidae</taxon>
        <taxon>Polypodiales</taxon>
        <taxon>Pteridineae</taxon>
        <taxon>Pteridaceae</taxon>
        <taxon>Vittarioideae</taxon>
        <taxon>Adiantum</taxon>
    </lineage>
</organism>
<protein>
    <recommendedName>
        <fullName evidence="8">FAD-binding FR-type domain-containing protein</fullName>
    </recommendedName>
</protein>
<feature type="transmembrane region" description="Helical" evidence="7">
    <location>
        <begin position="330"/>
        <end position="346"/>
    </location>
</feature>
<evidence type="ECO:0000313" key="10">
    <source>
        <dbReference type="Proteomes" id="UP000886520"/>
    </source>
</evidence>
<feature type="transmembrane region" description="Helical" evidence="7">
    <location>
        <begin position="670"/>
        <end position="694"/>
    </location>
</feature>
<keyword evidence="10" id="KW-1185">Reference proteome</keyword>
<proteinExistence type="predicted"/>